<dbReference type="Gene3D" id="3.90.320.10">
    <property type="match status" value="1"/>
</dbReference>
<evidence type="ECO:0000256" key="6">
    <source>
        <dbReference type="ARBA" id="ARBA00023004"/>
    </source>
</evidence>
<protein>
    <recommendedName>
        <fullName evidence="1">5' to 3' exodeoxyribonuclease (nucleoside 3'-phosphate-forming)</fullName>
        <ecNumber evidence="1">3.1.12.1</ecNumber>
    </recommendedName>
</protein>
<evidence type="ECO:0000256" key="4">
    <source>
        <dbReference type="ARBA" id="ARBA00022801"/>
    </source>
</evidence>
<keyword evidence="7" id="KW-0411">Iron-sulfur</keyword>
<evidence type="ECO:0000256" key="3">
    <source>
        <dbReference type="ARBA" id="ARBA00022723"/>
    </source>
</evidence>
<evidence type="ECO:0000256" key="2">
    <source>
        <dbReference type="ARBA" id="ARBA00022722"/>
    </source>
</evidence>
<evidence type="ECO:0000259" key="11">
    <source>
        <dbReference type="Pfam" id="PF01930"/>
    </source>
</evidence>
<evidence type="ECO:0000256" key="7">
    <source>
        <dbReference type="ARBA" id="ARBA00023014"/>
    </source>
</evidence>
<dbReference type="Pfam" id="PF01930">
    <property type="entry name" value="Cas_Cas4"/>
    <property type="match status" value="1"/>
</dbReference>
<keyword evidence="9" id="KW-0464">Manganese</keyword>
<keyword evidence="3" id="KW-0479">Metal-binding</keyword>
<dbReference type="GO" id="GO:0046872">
    <property type="term" value="F:metal ion binding"/>
    <property type="evidence" value="ECO:0007669"/>
    <property type="project" value="UniProtKB-KW"/>
</dbReference>
<dbReference type="GO" id="GO:0004527">
    <property type="term" value="F:exonuclease activity"/>
    <property type="evidence" value="ECO:0007669"/>
    <property type="project" value="UniProtKB-KW"/>
</dbReference>
<dbReference type="InterPro" id="IPR022765">
    <property type="entry name" value="Dna2/Cas4_DUF83"/>
</dbReference>
<dbReference type="EC" id="3.1.12.1" evidence="1"/>
<sequence length="123" mass="14099">MEFKRGRTKEDDVDRVQLCAQAFCLEEMFGVQVVVGQLYYLQEHRRTTVDIDGLLRAKTMELVARVRQLHSLGITPPALYGRRKCDRCSLFELCMPKSAGSGGKRVDRFVQSQMRAAREECGR</sequence>
<gene>
    <name evidence="12" type="ORF">SDC9_136550</name>
</gene>
<organism evidence="12">
    <name type="scientific">bioreactor metagenome</name>
    <dbReference type="NCBI Taxonomy" id="1076179"/>
    <lineage>
        <taxon>unclassified sequences</taxon>
        <taxon>metagenomes</taxon>
        <taxon>ecological metagenomes</taxon>
    </lineage>
</organism>
<comment type="caution">
    <text evidence="12">The sequence shown here is derived from an EMBL/GenBank/DDBJ whole genome shotgun (WGS) entry which is preliminary data.</text>
</comment>
<dbReference type="GO" id="GO:0051536">
    <property type="term" value="F:iron-sulfur cluster binding"/>
    <property type="evidence" value="ECO:0007669"/>
    <property type="project" value="UniProtKB-KW"/>
</dbReference>
<comment type="catalytic activity">
    <reaction evidence="10">
        <text>exonucleolytic cleavage in the 5'- to 3'-direction to yield nucleoside 3'-phosphates.</text>
        <dbReference type="EC" id="3.1.12.1"/>
    </reaction>
</comment>
<dbReference type="NCBIfam" id="TIGR00372">
    <property type="entry name" value="cas4"/>
    <property type="match status" value="1"/>
</dbReference>
<evidence type="ECO:0000256" key="1">
    <source>
        <dbReference type="ARBA" id="ARBA00012768"/>
    </source>
</evidence>
<dbReference type="AlphaFoldDB" id="A0A645DJL5"/>
<keyword evidence="8" id="KW-0051">Antiviral defense</keyword>
<evidence type="ECO:0000256" key="5">
    <source>
        <dbReference type="ARBA" id="ARBA00022839"/>
    </source>
</evidence>
<dbReference type="EMBL" id="VSSQ01036861">
    <property type="protein sequence ID" value="MPM89441.1"/>
    <property type="molecule type" value="Genomic_DNA"/>
</dbReference>
<keyword evidence="2" id="KW-0540">Nuclease</keyword>
<dbReference type="InterPro" id="IPR011604">
    <property type="entry name" value="PDDEXK-like_dom_sf"/>
</dbReference>
<reference evidence="12" key="1">
    <citation type="submission" date="2019-08" db="EMBL/GenBank/DDBJ databases">
        <authorList>
            <person name="Kucharzyk K."/>
            <person name="Murdoch R.W."/>
            <person name="Higgins S."/>
            <person name="Loffler F."/>
        </authorList>
    </citation>
    <scope>NUCLEOTIDE SEQUENCE</scope>
</reference>
<keyword evidence="5" id="KW-0269">Exonuclease</keyword>
<evidence type="ECO:0000256" key="9">
    <source>
        <dbReference type="ARBA" id="ARBA00023211"/>
    </source>
</evidence>
<accession>A0A645DJL5</accession>
<name>A0A645DJL5_9ZZZZ</name>
<evidence type="ECO:0000256" key="8">
    <source>
        <dbReference type="ARBA" id="ARBA00023118"/>
    </source>
</evidence>
<evidence type="ECO:0000313" key="12">
    <source>
        <dbReference type="EMBL" id="MPM89441.1"/>
    </source>
</evidence>
<evidence type="ECO:0000256" key="10">
    <source>
        <dbReference type="ARBA" id="ARBA00033996"/>
    </source>
</evidence>
<keyword evidence="6" id="KW-0408">Iron</keyword>
<proteinExistence type="predicted"/>
<feature type="domain" description="DUF83" evidence="11">
    <location>
        <begin position="1"/>
        <end position="95"/>
    </location>
</feature>
<dbReference type="InterPro" id="IPR013343">
    <property type="entry name" value="CRISPR-assoc_prot_Cas4"/>
</dbReference>
<dbReference type="GO" id="GO:0051607">
    <property type="term" value="P:defense response to virus"/>
    <property type="evidence" value="ECO:0007669"/>
    <property type="project" value="UniProtKB-KW"/>
</dbReference>
<keyword evidence="4" id="KW-0378">Hydrolase</keyword>